<keyword evidence="3" id="KW-1185">Reference proteome</keyword>
<dbReference type="FunCoup" id="A0A2G5EFF8">
    <property type="interactions" value="19"/>
</dbReference>
<keyword evidence="1" id="KW-1133">Transmembrane helix</keyword>
<evidence type="ECO:0000313" key="3">
    <source>
        <dbReference type="Proteomes" id="UP000230069"/>
    </source>
</evidence>
<dbReference type="STRING" id="218851.A0A2G5EFF8"/>
<evidence type="ECO:0000256" key="1">
    <source>
        <dbReference type="SAM" id="Phobius"/>
    </source>
</evidence>
<organism evidence="2 3">
    <name type="scientific">Aquilegia coerulea</name>
    <name type="common">Rocky mountain columbine</name>
    <dbReference type="NCBI Taxonomy" id="218851"/>
    <lineage>
        <taxon>Eukaryota</taxon>
        <taxon>Viridiplantae</taxon>
        <taxon>Streptophyta</taxon>
        <taxon>Embryophyta</taxon>
        <taxon>Tracheophyta</taxon>
        <taxon>Spermatophyta</taxon>
        <taxon>Magnoliopsida</taxon>
        <taxon>Ranunculales</taxon>
        <taxon>Ranunculaceae</taxon>
        <taxon>Thalictroideae</taxon>
        <taxon>Aquilegia</taxon>
    </lineage>
</organism>
<dbReference type="Pfam" id="PF03767">
    <property type="entry name" value="Acid_phosphat_B"/>
    <property type="match status" value="1"/>
</dbReference>
<dbReference type="EMBL" id="KZ305026">
    <property type="protein sequence ID" value="PIA54441.1"/>
    <property type="molecule type" value="Genomic_DNA"/>
</dbReference>
<reference evidence="2 3" key="1">
    <citation type="submission" date="2017-09" db="EMBL/GenBank/DDBJ databases">
        <title>WGS assembly of Aquilegia coerulea Goldsmith.</title>
        <authorList>
            <person name="Hodges S."/>
            <person name="Kramer E."/>
            <person name="Nordborg M."/>
            <person name="Tomkins J."/>
            <person name="Borevitz J."/>
            <person name="Derieg N."/>
            <person name="Yan J."/>
            <person name="Mihaltcheva S."/>
            <person name="Hayes R.D."/>
            <person name="Rokhsar D."/>
        </authorList>
    </citation>
    <scope>NUCLEOTIDE SEQUENCE [LARGE SCALE GENOMIC DNA]</scope>
    <source>
        <strain evidence="3">cv. Goldsmith</strain>
    </source>
</reference>
<dbReference type="OrthoDB" id="1900337at2759"/>
<proteinExistence type="predicted"/>
<gene>
    <name evidence="2" type="ORF">AQUCO_00900764v1</name>
</gene>
<dbReference type="Proteomes" id="UP000230069">
    <property type="component" value="Unassembled WGS sequence"/>
</dbReference>
<feature type="transmembrane region" description="Helical" evidence="1">
    <location>
        <begin position="41"/>
        <end position="73"/>
    </location>
</feature>
<evidence type="ECO:0000313" key="2">
    <source>
        <dbReference type="EMBL" id="PIA54441.1"/>
    </source>
</evidence>
<dbReference type="PANTHER" id="PTHR31284:SF22">
    <property type="entry name" value="ACID PHOSPHATASE"/>
    <property type="match status" value="1"/>
</dbReference>
<dbReference type="AlphaFoldDB" id="A0A2G5EFF8"/>
<dbReference type="InterPro" id="IPR005519">
    <property type="entry name" value="Acid_phosphat_B-like"/>
</dbReference>
<dbReference type="PANTHER" id="PTHR31284">
    <property type="entry name" value="ACID PHOSPHATASE-LIKE PROTEIN"/>
    <property type="match status" value="1"/>
</dbReference>
<protein>
    <recommendedName>
        <fullName evidence="4">Acid phosphatase</fullName>
    </recommendedName>
</protein>
<sequence length="313" mass="35516">MRNYSAMSSFAEQMEHQNSTQNLSSRGNSEIGSHYQIESGLFITSFAAATFIAAIVTIGVLFITLVITLTVMLQSCRNSNAGLFQLEERSDQYNYCRIFALQAELNRLETYEYPSICKAHVIRNIKEGQYLRDLNSTMRVVSNYYSSLKPQADCLDVVLLDVEDILTSNKPYNASPLQHVLSVLEDINQLVQDKLQASVHILELYSKLQASGWSLIFITRKPEKLRNATIEALISSGYGSWSSLVMRSEDEMVMESWEYFSRRRAELQKLDFRISSVISSHMDALTGPCLGKRNFKLPRPLIYNGELFVNSGI</sequence>
<dbReference type="InParanoid" id="A0A2G5EFF8"/>
<dbReference type="InterPro" id="IPR023214">
    <property type="entry name" value="HAD_sf"/>
</dbReference>
<dbReference type="Gene3D" id="3.40.50.1000">
    <property type="entry name" value="HAD superfamily/HAD-like"/>
    <property type="match status" value="1"/>
</dbReference>
<keyword evidence="1" id="KW-0472">Membrane</keyword>
<keyword evidence="1" id="KW-0812">Transmembrane</keyword>
<name>A0A2G5EFF8_AQUCA</name>
<evidence type="ECO:0008006" key="4">
    <source>
        <dbReference type="Google" id="ProtNLM"/>
    </source>
</evidence>
<accession>A0A2G5EFF8</accession>